<keyword evidence="2" id="KW-1185">Reference proteome</keyword>
<gene>
    <name evidence="1" type="ORF">HPLM_LOCUS18331</name>
</gene>
<sequence>YARPRTLSSSTTSLDIVDSFDGSRDGPRLADLALAFRRRCSKSSASSTVMK</sequence>
<dbReference type="AlphaFoldDB" id="A0A0N4X1X4"/>
<reference evidence="1 2" key="2">
    <citation type="submission" date="2018-11" db="EMBL/GenBank/DDBJ databases">
        <authorList>
            <consortium name="Pathogen Informatics"/>
        </authorList>
    </citation>
    <scope>NUCLEOTIDE SEQUENCE [LARGE SCALE GENOMIC DNA]</scope>
    <source>
        <strain evidence="1 2">MHpl1</strain>
    </source>
</reference>
<organism evidence="3">
    <name type="scientific">Haemonchus placei</name>
    <name type="common">Barber's pole worm</name>
    <dbReference type="NCBI Taxonomy" id="6290"/>
    <lineage>
        <taxon>Eukaryota</taxon>
        <taxon>Metazoa</taxon>
        <taxon>Ecdysozoa</taxon>
        <taxon>Nematoda</taxon>
        <taxon>Chromadorea</taxon>
        <taxon>Rhabditida</taxon>
        <taxon>Rhabditina</taxon>
        <taxon>Rhabditomorpha</taxon>
        <taxon>Strongyloidea</taxon>
        <taxon>Trichostrongylidae</taxon>
        <taxon>Haemonchus</taxon>
    </lineage>
</organism>
<dbReference type="EMBL" id="UZAF01020492">
    <property type="protein sequence ID" value="VDO70402.1"/>
    <property type="molecule type" value="Genomic_DNA"/>
</dbReference>
<evidence type="ECO:0000313" key="3">
    <source>
        <dbReference type="WBParaSite" id="HPLM_0001833901-mRNA-1"/>
    </source>
</evidence>
<dbReference type="WBParaSite" id="HPLM_0001833901-mRNA-1">
    <property type="protein sequence ID" value="HPLM_0001833901-mRNA-1"/>
    <property type="gene ID" value="HPLM_0001833901"/>
</dbReference>
<evidence type="ECO:0000313" key="2">
    <source>
        <dbReference type="Proteomes" id="UP000268014"/>
    </source>
</evidence>
<evidence type="ECO:0000313" key="1">
    <source>
        <dbReference type="EMBL" id="VDO70402.1"/>
    </source>
</evidence>
<name>A0A0N4X1X4_HAEPC</name>
<dbReference type="Proteomes" id="UP000268014">
    <property type="component" value="Unassembled WGS sequence"/>
</dbReference>
<reference evidence="3" key="1">
    <citation type="submission" date="2017-02" db="UniProtKB">
        <authorList>
            <consortium name="WormBaseParasite"/>
        </authorList>
    </citation>
    <scope>IDENTIFICATION</scope>
</reference>
<protein>
    <submittedName>
        <fullName evidence="1 3">Uncharacterized protein</fullName>
    </submittedName>
</protein>
<accession>A0A0N4X1X4</accession>
<proteinExistence type="predicted"/>